<evidence type="ECO:0000313" key="7">
    <source>
        <dbReference type="EMBL" id="BES99869.1"/>
    </source>
</evidence>
<dbReference type="Gene3D" id="1.20.120.430">
    <property type="entry name" value="tRNA modification GTPase MnmE domain 2"/>
    <property type="match status" value="1"/>
</dbReference>
<evidence type="ECO:0000256" key="1">
    <source>
        <dbReference type="ARBA" id="ARBA00011043"/>
    </source>
</evidence>
<dbReference type="PROSITE" id="PS51709">
    <property type="entry name" value="G_TRME"/>
    <property type="match status" value="1"/>
</dbReference>
<dbReference type="PANTHER" id="PTHR42714:SF2">
    <property type="entry name" value="TRNA MODIFICATION GTPASE GTPBP3, MITOCHONDRIAL"/>
    <property type="match status" value="1"/>
</dbReference>
<dbReference type="InterPro" id="IPR031168">
    <property type="entry name" value="G_TrmE"/>
</dbReference>
<accession>A0ABN7B8A3</accession>
<dbReference type="CDD" id="cd14858">
    <property type="entry name" value="TrmE_N"/>
    <property type="match status" value="1"/>
</dbReference>
<gene>
    <name evidence="7" type="ORF">NTJ_12687</name>
</gene>
<dbReference type="InterPro" id="IPR018948">
    <property type="entry name" value="GTP-bd_TrmE_N"/>
</dbReference>
<feature type="domain" description="TrmE-type G" evidence="6">
    <location>
        <begin position="235"/>
        <end position="412"/>
    </location>
</feature>
<dbReference type="InterPro" id="IPR005225">
    <property type="entry name" value="Small_GTP-bd"/>
</dbReference>
<dbReference type="InterPro" id="IPR027417">
    <property type="entry name" value="P-loop_NTPase"/>
</dbReference>
<name>A0ABN7B8A3_9HEMI</name>
<sequence length="490" mass="53750">MFVKLANSSLVSQLRHNFRMKHTIYALSSGFGKCGVAVVRISGPNAKLALTRMCKRMPQPRFAELRKIMDPETREVLDHGLVLWFPGPSSFTGEDCCEFQVHGGPAVLASVFSALSKLSNFRPAEPGEFARRAFYSGKIDLTSAEGLADLINAETEYQRKQAVIQMEGALCDVYTNWRTSLSKSLANIEAYIDFEEDQNIESSILNVAKQQIAELRAAIRQHLADGRKGERLRSGVSMAIIGAPNVGKSSLLNYLSQKSTAIVSDIAGTTRDVIRTDIDLCGFPVNVQDTAGLRAGTSDVIELEGMARARAALKSADVALIVVDATYLSDGNDAAGRLVDYVESLGLSWSEVSSDSESSSRRLVIVNKTDLVENPAQIQKLKEKYNNIVCPFSCKTEAGKEELMTCMASLLKDLCGDPSIENPSFTQPRQRFCLQETLNALDRFSNFSESEIDIGAQEVRNALYSLGKITGHVSTEDILDLIFRDFCIGK</sequence>
<dbReference type="InterPro" id="IPR025867">
    <property type="entry name" value="MnmE_helical"/>
</dbReference>
<dbReference type="EMBL" id="AP028919">
    <property type="protein sequence ID" value="BES99869.1"/>
    <property type="molecule type" value="Genomic_DNA"/>
</dbReference>
<dbReference type="NCBIfam" id="NF003661">
    <property type="entry name" value="PRK05291.1-3"/>
    <property type="match status" value="1"/>
</dbReference>
<comment type="similarity">
    <text evidence="1 5">Belongs to the TRAFAC class TrmE-Era-EngA-EngB-Septin-like GTPase superfamily. TrmE GTPase family.</text>
</comment>
<dbReference type="PANTHER" id="PTHR42714">
    <property type="entry name" value="TRNA MODIFICATION GTPASE GTPBP3"/>
    <property type="match status" value="1"/>
</dbReference>
<evidence type="ECO:0000313" key="8">
    <source>
        <dbReference type="Proteomes" id="UP001307889"/>
    </source>
</evidence>
<evidence type="ECO:0000259" key="6">
    <source>
        <dbReference type="PROSITE" id="PS51709"/>
    </source>
</evidence>
<reference evidence="7 8" key="1">
    <citation type="submission" date="2023-09" db="EMBL/GenBank/DDBJ databases">
        <title>Nesidiocoris tenuis whole genome shotgun sequence.</title>
        <authorList>
            <person name="Shibata T."/>
            <person name="Shimoda M."/>
            <person name="Kobayashi T."/>
            <person name="Uehara T."/>
        </authorList>
    </citation>
    <scope>NUCLEOTIDE SEQUENCE [LARGE SCALE GENOMIC DNA]</scope>
    <source>
        <strain evidence="7 8">Japan</strain>
    </source>
</reference>
<dbReference type="Pfam" id="PF10396">
    <property type="entry name" value="TrmE_N"/>
    <property type="match status" value="1"/>
</dbReference>
<keyword evidence="8" id="KW-1185">Reference proteome</keyword>
<proteinExistence type="inferred from homology"/>
<dbReference type="NCBIfam" id="TIGR00231">
    <property type="entry name" value="small_GTP"/>
    <property type="match status" value="1"/>
</dbReference>
<evidence type="ECO:0000256" key="5">
    <source>
        <dbReference type="RuleBase" id="RU003313"/>
    </source>
</evidence>
<dbReference type="InterPro" id="IPR004520">
    <property type="entry name" value="GTPase_MnmE"/>
</dbReference>
<dbReference type="NCBIfam" id="TIGR00450">
    <property type="entry name" value="mnmE_trmE_thdF"/>
    <property type="match status" value="1"/>
</dbReference>
<evidence type="ECO:0000256" key="3">
    <source>
        <dbReference type="ARBA" id="ARBA00022741"/>
    </source>
</evidence>
<dbReference type="CDD" id="cd04164">
    <property type="entry name" value="trmE"/>
    <property type="match status" value="1"/>
</dbReference>
<keyword evidence="2 5" id="KW-0819">tRNA processing</keyword>
<dbReference type="InterPro" id="IPR006073">
    <property type="entry name" value="GTP-bd"/>
</dbReference>
<dbReference type="Pfam" id="PF12631">
    <property type="entry name" value="MnmE_helical"/>
    <property type="match status" value="1"/>
</dbReference>
<dbReference type="Gene3D" id="3.40.50.300">
    <property type="entry name" value="P-loop containing nucleotide triphosphate hydrolases"/>
    <property type="match status" value="1"/>
</dbReference>
<keyword evidence="3 5" id="KW-0547">Nucleotide-binding</keyword>
<organism evidence="7 8">
    <name type="scientific">Nesidiocoris tenuis</name>
    <dbReference type="NCBI Taxonomy" id="355587"/>
    <lineage>
        <taxon>Eukaryota</taxon>
        <taxon>Metazoa</taxon>
        <taxon>Ecdysozoa</taxon>
        <taxon>Arthropoda</taxon>
        <taxon>Hexapoda</taxon>
        <taxon>Insecta</taxon>
        <taxon>Pterygota</taxon>
        <taxon>Neoptera</taxon>
        <taxon>Paraneoptera</taxon>
        <taxon>Hemiptera</taxon>
        <taxon>Heteroptera</taxon>
        <taxon>Panheteroptera</taxon>
        <taxon>Cimicomorpha</taxon>
        <taxon>Miridae</taxon>
        <taxon>Dicyphina</taxon>
        <taxon>Nesidiocoris</taxon>
    </lineage>
</organism>
<dbReference type="SUPFAM" id="SSF116878">
    <property type="entry name" value="TrmE connector domain"/>
    <property type="match status" value="1"/>
</dbReference>
<evidence type="ECO:0000256" key="2">
    <source>
        <dbReference type="ARBA" id="ARBA00022694"/>
    </source>
</evidence>
<dbReference type="Gene3D" id="3.30.1360.120">
    <property type="entry name" value="Probable tRNA modification gtpase trme, domain 1"/>
    <property type="match status" value="1"/>
</dbReference>
<dbReference type="HAMAP" id="MF_00379">
    <property type="entry name" value="GTPase_MnmE"/>
    <property type="match status" value="1"/>
</dbReference>
<protein>
    <recommendedName>
        <fullName evidence="6">TrmE-type G domain-containing protein</fullName>
    </recommendedName>
</protein>
<dbReference type="Pfam" id="PF01926">
    <property type="entry name" value="MMR_HSR1"/>
    <property type="match status" value="1"/>
</dbReference>
<dbReference type="Proteomes" id="UP001307889">
    <property type="component" value="Chromosome 11"/>
</dbReference>
<dbReference type="InterPro" id="IPR027368">
    <property type="entry name" value="MnmE_dom2"/>
</dbReference>
<dbReference type="InterPro" id="IPR027266">
    <property type="entry name" value="TrmE/GcvT-like"/>
</dbReference>
<keyword evidence="4 5" id="KW-0342">GTP-binding</keyword>
<dbReference type="SUPFAM" id="SSF52540">
    <property type="entry name" value="P-loop containing nucleoside triphosphate hydrolases"/>
    <property type="match status" value="1"/>
</dbReference>
<evidence type="ECO:0000256" key="4">
    <source>
        <dbReference type="ARBA" id="ARBA00023134"/>
    </source>
</evidence>